<dbReference type="PANTHER" id="PTHR28256:SF1">
    <property type="entry name" value="RIBONUCLEASES P_MRP PROTEIN SUBUNIT POP7"/>
    <property type="match status" value="1"/>
</dbReference>
<dbReference type="GO" id="GO:0000294">
    <property type="term" value="P:nuclear-transcribed mRNA catabolic process, RNase MRP-dependent"/>
    <property type="evidence" value="ECO:0007669"/>
    <property type="project" value="TreeGrafter"/>
</dbReference>
<evidence type="ECO:0000313" key="5">
    <source>
        <dbReference type="EMBL" id="PVI03359.1"/>
    </source>
</evidence>
<feature type="compositionally biased region" description="Polar residues" evidence="4">
    <location>
        <begin position="75"/>
        <end position="86"/>
    </location>
</feature>
<feature type="region of interest" description="Disordered" evidence="4">
    <location>
        <begin position="1"/>
        <end position="132"/>
    </location>
</feature>
<comment type="subcellular location">
    <subcellularLocation>
        <location evidence="1">Nucleus</location>
    </subcellularLocation>
</comment>
<dbReference type="OrthoDB" id="5416589at2759"/>
<dbReference type="Pfam" id="PF12328">
    <property type="entry name" value="Rpp20"/>
    <property type="match status" value="1"/>
</dbReference>
<dbReference type="PANTHER" id="PTHR28256">
    <property type="entry name" value="RIBONUCLEASES P/MRP PROTEIN SUBUNIT POP7"/>
    <property type="match status" value="1"/>
</dbReference>
<evidence type="ECO:0000256" key="3">
    <source>
        <dbReference type="ARBA" id="ARBA00023242"/>
    </source>
</evidence>
<dbReference type="InterPro" id="IPR014612">
    <property type="entry name" value="Pop7/Rpp20"/>
</dbReference>
<dbReference type="InterPro" id="IPR020241">
    <property type="entry name" value="RNase_P/MRP_Pop7_fungi"/>
</dbReference>
<dbReference type="Proteomes" id="UP000244855">
    <property type="component" value="Unassembled WGS sequence"/>
</dbReference>
<dbReference type="AlphaFoldDB" id="A0A2V1DZ79"/>
<name>A0A2V1DZ79_9PLEO</name>
<dbReference type="GO" id="GO:0005655">
    <property type="term" value="C:nucleolar ribonuclease P complex"/>
    <property type="evidence" value="ECO:0007669"/>
    <property type="project" value="InterPro"/>
</dbReference>
<dbReference type="GO" id="GO:0006364">
    <property type="term" value="P:rRNA processing"/>
    <property type="evidence" value="ECO:0007669"/>
    <property type="project" value="TreeGrafter"/>
</dbReference>
<organism evidence="5 6">
    <name type="scientific">Periconia macrospinosa</name>
    <dbReference type="NCBI Taxonomy" id="97972"/>
    <lineage>
        <taxon>Eukaryota</taxon>
        <taxon>Fungi</taxon>
        <taxon>Dikarya</taxon>
        <taxon>Ascomycota</taxon>
        <taxon>Pezizomycotina</taxon>
        <taxon>Dothideomycetes</taxon>
        <taxon>Pleosporomycetidae</taxon>
        <taxon>Pleosporales</taxon>
        <taxon>Massarineae</taxon>
        <taxon>Periconiaceae</taxon>
        <taxon>Periconia</taxon>
    </lineage>
</organism>
<protein>
    <submittedName>
        <fullName evidence="5">Uncharacterized protein</fullName>
    </submittedName>
</protein>
<dbReference type="GO" id="GO:0000172">
    <property type="term" value="C:ribonuclease MRP complex"/>
    <property type="evidence" value="ECO:0007669"/>
    <property type="project" value="InterPro"/>
</dbReference>
<feature type="region of interest" description="Disordered" evidence="4">
    <location>
        <begin position="156"/>
        <end position="190"/>
    </location>
</feature>
<evidence type="ECO:0000256" key="2">
    <source>
        <dbReference type="ARBA" id="ARBA00022694"/>
    </source>
</evidence>
<feature type="compositionally biased region" description="Low complexity" evidence="4">
    <location>
        <begin position="14"/>
        <end position="24"/>
    </location>
</feature>
<evidence type="ECO:0000256" key="4">
    <source>
        <dbReference type="SAM" id="MobiDB-lite"/>
    </source>
</evidence>
<dbReference type="STRING" id="97972.A0A2V1DZ79"/>
<dbReference type="GO" id="GO:0034965">
    <property type="term" value="P:intronic box C/D snoRNA processing"/>
    <property type="evidence" value="ECO:0007669"/>
    <property type="project" value="TreeGrafter"/>
</dbReference>
<evidence type="ECO:0000256" key="1">
    <source>
        <dbReference type="ARBA" id="ARBA00004123"/>
    </source>
</evidence>
<sequence length="316" mass="34812">MGKKRSVDGQVKTAKASSASSKSSNRTVGSAQLNKTPQNAQAPPPTKSSNAEETHEPREGTPVPKKQKLDDRKTATLTSQNQNPSKPSKAESHTNHARRSKQPRLPDHVKIHKRPLLHPAPPSPFASSSSPKTLYITHTSPFISTVKRVRRLLSEISKRQQQSASSQRHSRFRQRHNNTQQRSKPLEANGRLQPADVEREIAEGIGQSAVAVGDEEVFLKATGRAIERALQFGVHFQGEDDCKVRIEMGSVQAIDDIQIPRKKKGGRDDEEEKKGDGEGGKEGSKKQKSAKTLQDEDIPENRMRTLSSITVAVGLK</sequence>
<dbReference type="GO" id="GO:0000171">
    <property type="term" value="F:ribonuclease MRP activity"/>
    <property type="evidence" value="ECO:0007669"/>
    <property type="project" value="TreeGrafter"/>
</dbReference>
<feature type="compositionally biased region" description="Basic and acidic residues" evidence="4">
    <location>
        <begin position="50"/>
        <end position="59"/>
    </location>
</feature>
<evidence type="ECO:0000313" key="6">
    <source>
        <dbReference type="Proteomes" id="UP000244855"/>
    </source>
</evidence>
<keyword evidence="3" id="KW-0539">Nucleus</keyword>
<dbReference type="EMBL" id="KZ805332">
    <property type="protein sequence ID" value="PVI03359.1"/>
    <property type="molecule type" value="Genomic_DNA"/>
</dbReference>
<reference evidence="5 6" key="1">
    <citation type="journal article" date="2018" name="Sci. Rep.">
        <title>Comparative genomics provides insights into the lifestyle and reveals functional heterogeneity of dark septate endophytic fungi.</title>
        <authorList>
            <person name="Knapp D.G."/>
            <person name="Nemeth J.B."/>
            <person name="Barry K."/>
            <person name="Hainaut M."/>
            <person name="Henrissat B."/>
            <person name="Johnson J."/>
            <person name="Kuo A."/>
            <person name="Lim J.H.P."/>
            <person name="Lipzen A."/>
            <person name="Nolan M."/>
            <person name="Ohm R.A."/>
            <person name="Tamas L."/>
            <person name="Grigoriev I.V."/>
            <person name="Spatafora J.W."/>
            <person name="Nagy L.G."/>
            <person name="Kovacs G.M."/>
        </authorList>
    </citation>
    <scope>NUCLEOTIDE SEQUENCE [LARGE SCALE GENOMIC DNA]</scope>
    <source>
        <strain evidence="5 6">DSE2036</strain>
    </source>
</reference>
<dbReference type="Gene3D" id="3.30.110.20">
    <property type="entry name" value="Alba-like domain"/>
    <property type="match status" value="1"/>
</dbReference>
<gene>
    <name evidence="5" type="ORF">DM02DRAFT_726555</name>
</gene>
<keyword evidence="6" id="KW-1185">Reference proteome</keyword>
<feature type="region of interest" description="Disordered" evidence="4">
    <location>
        <begin position="256"/>
        <end position="304"/>
    </location>
</feature>
<keyword evidence="2" id="KW-0819">tRNA processing</keyword>
<accession>A0A2V1DZ79</accession>
<proteinExistence type="predicted"/>
<dbReference type="GO" id="GO:0003723">
    <property type="term" value="F:RNA binding"/>
    <property type="evidence" value="ECO:0007669"/>
    <property type="project" value="TreeGrafter"/>
</dbReference>
<feature type="compositionally biased region" description="Basic and acidic residues" evidence="4">
    <location>
        <begin position="272"/>
        <end position="285"/>
    </location>
</feature>
<feature type="compositionally biased region" description="Polar residues" evidence="4">
    <location>
        <begin position="25"/>
        <end position="49"/>
    </location>
</feature>
<dbReference type="GO" id="GO:0004526">
    <property type="term" value="F:ribonuclease P activity"/>
    <property type="evidence" value="ECO:0007669"/>
    <property type="project" value="TreeGrafter"/>
</dbReference>
<dbReference type="InterPro" id="IPR036882">
    <property type="entry name" value="Alba-like_dom_sf"/>
</dbReference>
<dbReference type="GO" id="GO:0001682">
    <property type="term" value="P:tRNA 5'-leader removal"/>
    <property type="evidence" value="ECO:0007669"/>
    <property type="project" value="InterPro"/>
</dbReference>